<gene>
    <name evidence="1" type="ORF">CGLO1086_LOCUS508</name>
</gene>
<sequence>MARVASCLERFQSEAQREASIQKRRVFCAGFLSDVEEDAKVVHLLFEVGAEEGPNVEDIDAWVDLSPSSSRSKNSRPHRCIHPFYFDVQNFTLCDTLDSFPPNCDFLFIIHTRPFSPKLLHLIDTHECSTSVFVLIHPDSPRPETLCNCIVHRLPLGQGKELQELKNSVLIEANSMILRSYTAIMKRSAEQVCEDAARELFPHCIPFAAAACAGSLAPVPGVGTCINAALVQRMAKKIIVAFGLTPEQVDRVLREVPMGTTSSAAAATCKSVIQELSMRFLMSKLSFRVIPATIAAERSAAGPIIEVSKYVPALGTTVSMGSTFFYLLWIASGILKECERVALLISEQIIDGWSRQFSVQDDEPEIPPPETAAKWYDSRATIIPKHVPS</sequence>
<dbReference type="AlphaFoldDB" id="A0A7S2JLC3"/>
<protein>
    <submittedName>
        <fullName evidence="1">Uncharacterized protein</fullName>
    </submittedName>
</protein>
<evidence type="ECO:0000313" key="1">
    <source>
        <dbReference type="EMBL" id="CAD9551297.1"/>
    </source>
</evidence>
<reference evidence="1" key="1">
    <citation type="submission" date="2021-01" db="EMBL/GenBank/DDBJ databases">
        <authorList>
            <person name="Corre E."/>
            <person name="Pelletier E."/>
            <person name="Niang G."/>
            <person name="Scheremetjew M."/>
            <person name="Finn R."/>
            <person name="Kale V."/>
            <person name="Holt S."/>
            <person name="Cochrane G."/>
            <person name="Meng A."/>
            <person name="Brown T."/>
            <person name="Cohen L."/>
        </authorList>
    </citation>
    <scope>NUCLEOTIDE SEQUENCE</scope>
    <source>
        <strain evidence="1">SAG4.97</strain>
    </source>
</reference>
<organism evidence="1">
    <name type="scientific">Cyanoptyche gloeocystis</name>
    <dbReference type="NCBI Taxonomy" id="77922"/>
    <lineage>
        <taxon>Eukaryota</taxon>
        <taxon>Glaucocystophyceae</taxon>
        <taxon>Glaucocystophyceae incertae sedis</taxon>
        <taxon>Cyanoptyche</taxon>
    </lineage>
</organism>
<dbReference type="EMBL" id="HBGX01001110">
    <property type="protein sequence ID" value="CAD9551297.1"/>
    <property type="molecule type" value="Transcribed_RNA"/>
</dbReference>
<accession>A0A7S2JLC3</accession>
<name>A0A7S2JLC3_9EUKA</name>
<proteinExistence type="predicted"/>